<evidence type="ECO:0000313" key="8">
    <source>
        <dbReference type="Proteomes" id="UP000464577"/>
    </source>
</evidence>
<reference evidence="7 8" key="1">
    <citation type="submission" date="2019-11" db="EMBL/GenBank/DDBJ databases">
        <title>Spirosoma endbachense sp. nov., isolated from a natural salt meadow.</title>
        <authorList>
            <person name="Rojas J."/>
            <person name="Ambika Manirajan B."/>
            <person name="Ratering S."/>
            <person name="Suarez C."/>
            <person name="Geissler-Plaum R."/>
            <person name="Schnell S."/>
        </authorList>
    </citation>
    <scope>NUCLEOTIDE SEQUENCE [LARGE SCALE GENOMIC DNA]</scope>
    <source>
        <strain evidence="7 8">I-24</strain>
    </source>
</reference>
<dbReference type="SUPFAM" id="SSF103473">
    <property type="entry name" value="MFS general substrate transporter"/>
    <property type="match status" value="1"/>
</dbReference>
<feature type="transmembrane region" description="Helical" evidence="5">
    <location>
        <begin position="74"/>
        <end position="92"/>
    </location>
</feature>
<dbReference type="InterPro" id="IPR036259">
    <property type="entry name" value="MFS_trans_sf"/>
</dbReference>
<keyword evidence="2 5" id="KW-0812">Transmembrane</keyword>
<dbReference type="GO" id="GO:0046943">
    <property type="term" value="F:carboxylic acid transmembrane transporter activity"/>
    <property type="evidence" value="ECO:0007669"/>
    <property type="project" value="TreeGrafter"/>
</dbReference>
<organism evidence="7 8">
    <name type="scientific">Spirosoma endbachense</name>
    <dbReference type="NCBI Taxonomy" id="2666025"/>
    <lineage>
        <taxon>Bacteria</taxon>
        <taxon>Pseudomonadati</taxon>
        <taxon>Bacteroidota</taxon>
        <taxon>Cytophagia</taxon>
        <taxon>Cytophagales</taxon>
        <taxon>Cytophagaceae</taxon>
        <taxon>Spirosoma</taxon>
    </lineage>
</organism>
<feature type="transmembrane region" description="Helical" evidence="5">
    <location>
        <begin position="190"/>
        <end position="210"/>
    </location>
</feature>
<feature type="transmembrane region" description="Helical" evidence="5">
    <location>
        <begin position="334"/>
        <end position="356"/>
    </location>
</feature>
<sequence>MVVPDASSKPAGGSAQPNRQTAAPAGLFSLPVIVAALGYFVDIYDLLLFGIVRVPSLKDLGLAPDQISTIGGRIINWQMAGLLLGGILWGVLGDKRGRLSVLFGSIITYSIANIACGFVKHVTFMDPVTYYALMRFVAGVGLAGELGAGITLVSEILPKEKRAIATSLVAGIGVLGAVVAYFTVKLFDWETAFFVGGGLGFGLLFLRIGVIESGMFTSITEQKHVSRGNFFAFFTNADRLSRYLKCIGIGIPTWFITGILASFSNEFGRALGIAEEIQPGLAITWLYIGMAIGDLSNGFISQSLKSRKKAITLFMAIALVFSLLYLYIGIKSATIFYCLCLGLGFGNGYWAMFVTISAEQFGTNLRATAATTIPNMVRAFLIPMTLSYQALKPSLTIINAGAIVGLVSFIIGFYAILTIPETHDKDLNYLEE</sequence>
<proteinExistence type="predicted"/>
<keyword evidence="4 5" id="KW-0472">Membrane</keyword>
<dbReference type="PROSITE" id="PS50850">
    <property type="entry name" value="MFS"/>
    <property type="match status" value="1"/>
</dbReference>
<name>A0A6P1VZZ3_9BACT</name>
<dbReference type="PANTHER" id="PTHR23508:SF10">
    <property type="entry name" value="CARBOXYLIC ACID TRANSPORTER PROTEIN HOMOLOG"/>
    <property type="match status" value="1"/>
</dbReference>
<dbReference type="EMBL" id="CP045997">
    <property type="protein sequence ID" value="QHV96976.1"/>
    <property type="molecule type" value="Genomic_DNA"/>
</dbReference>
<evidence type="ECO:0000256" key="2">
    <source>
        <dbReference type="ARBA" id="ARBA00022692"/>
    </source>
</evidence>
<keyword evidence="8" id="KW-1185">Reference proteome</keyword>
<dbReference type="RefSeq" id="WP_162387390.1">
    <property type="nucleotide sequence ID" value="NZ_CP045997.1"/>
</dbReference>
<evidence type="ECO:0000259" key="6">
    <source>
        <dbReference type="PROSITE" id="PS50850"/>
    </source>
</evidence>
<dbReference type="InterPro" id="IPR011701">
    <property type="entry name" value="MFS"/>
</dbReference>
<dbReference type="InterPro" id="IPR020846">
    <property type="entry name" value="MFS_dom"/>
</dbReference>
<keyword evidence="3 5" id="KW-1133">Transmembrane helix</keyword>
<dbReference type="Pfam" id="PF07690">
    <property type="entry name" value="MFS_1"/>
    <property type="match status" value="1"/>
</dbReference>
<gene>
    <name evidence="7" type="ORF">GJR95_19055</name>
</gene>
<feature type="transmembrane region" description="Helical" evidence="5">
    <location>
        <begin position="311"/>
        <end position="328"/>
    </location>
</feature>
<feature type="domain" description="Major facilitator superfamily (MFS) profile" evidence="6">
    <location>
        <begin position="31"/>
        <end position="423"/>
    </location>
</feature>
<dbReference type="KEGG" id="senf:GJR95_19055"/>
<feature type="transmembrane region" description="Helical" evidence="5">
    <location>
        <begin position="397"/>
        <end position="417"/>
    </location>
</feature>
<feature type="transmembrane region" description="Helical" evidence="5">
    <location>
        <begin position="99"/>
        <end position="120"/>
    </location>
</feature>
<dbReference type="Gene3D" id="1.20.1250.20">
    <property type="entry name" value="MFS general substrate transporter like domains"/>
    <property type="match status" value="2"/>
</dbReference>
<accession>A0A6P1VZZ3</accession>
<evidence type="ECO:0000256" key="5">
    <source>
        <dbReference type="SAM" id="Phobius"/>
    </source>
</evidence>
<feature type="transmembrane region" description="Helical" evidence="5">
    <location>
        <begin position="243"/>
        <end position="261"/>
    </location>
</feature>
<evidence type="ECO:0000256" key="3">
    <source>
        <dbReference type="ARBA" id="ARBA00022989"/>
    </source>
</evidence>
<evidence type="ECO:0000313" key="7">
    <source>
        <dbReference type="EMBL" id="QHV96976.1"/>
    </source>
</evidence>
<feature type="transmembrane region" description="Helical" evidence="5">
    <location>
        <begin position="165"/>
        <end position="184"/>
    </location>
</feature>
<evidence type="ECO:0000256" key="1">
    <source>
        <dbReference type="ARBA" id="ARBA00004141"/>
    </source>
</evidence>
<evidence type="ECO:0000256" key="4">
    <source>
        <dbReference type="ARBA" id="ARBA00023136"/>
    </source>
</evidence>
<comment type="subcellular location">
    <subcellularLocation>
        <location evidence="1">Membrane</location>
        <topology evidence="1">Multi-pass membrane protein</topology>
    </subcellularLocation>
</comment>
<protein>
    <submittedName>
        <fullName evidence="7">MFS transporter</fullName>
    </submittedName>
</protein>
<dbReference type="Proteomes" id="UP000464577">
    <property type="component" value="Chromosome"/>
</dbReference>
<dbReference type="PANTHER" id="PTHR23508">
    <property type="entry name" value="CARBOXYLIC ACID TRANSPORTER PROTEIN HOMOLOG"/>
    <property type="match status" value="1"/>
</dbReference>
<dbReference type="AlphaFoldDB" id="A0A6P1VZZ3"/>
<feature type="transmembrane region" description="Helical" evidence="5">
    <location>
        <begin position="132"/>
        <end position="153"/>
    </location>
</feature>
<feature type="transmembrane region" description="Helical" evidence="5">
    <location>
        <begin position="281"/>
        <end position="299"/>
    </location>
</feature>
<feature type="transmembrane region" description="Helical" evidence="5">
    <location>
        <begin position="27"/>
        <end position="54"/>
    </location>
</feature>
<dbReference type="GO" id="GO:0005886">
    <property type="term" value="C:plasma membrane"/>
    <property type="evidence" value="ECO:0007669"/>
    <property type="project" value="TreeGrafter"/>
</dbReference>